<protein>
    <submittedName>
        <fullName evidence="17">Cytochrome bo(3) ubiquinol oxidase subunit 1</fullName>
        <ecNumber evidence="17">1.10.3.10</ecNumber>
    </submittedName>
</protein>
<keyword evidence="7 14" id="KW-0812">Transmembrane</keyword>
<dbReference type="PROSITE" id="PS50855">
    <property type="entry name" value="COX1"/>
    <property type="match status" value="1"/>
</dbReference>
<dbReference type="InterPro" id="IPR036927">
    <property type="entry name" value="Cyt_c_oxase-like_su1_sf"/>
</dbReference>
<evidence type="ECO:0000256" key="3">
    <source>
        <dbReference type="ARBA" id="ARBA00022448"/>
    </source>
</evidence>
<evidence type="ECO:0000256" key="10">
    <source>
        <dbReference type="ARBA" id="ARBA00022989"/>
    </source>
</evidence>
<dbReference type="GO" id="GO:0004129">
    <property type="term" value="F:cytochrome-c oxidase activity"/>
    <property type="evidence" value="ECO:0007669"/>
    <property type="project" value="InterPro"/>
</dbReference>
<dbReference type="Proteomes" id="UP000075653">
    <property type="component" value="Unassembled WGS sequence"/>
</dbReference>
<organism evidence="17 18">
    <name type="scientific">Ferrovum myxofaciens</name>
    <dbReference type="NCBI Taxonomy" id="416213"/>
    <lineage>
        <taxon>Bacteria</taxon>
        <taxon>Pseudomonadati</taxon>
        <taxon>Pseudomonadota</taxon>
        <taxon>Betaproteobacteria</taxon>
        <taxon>Ferrovales</taxon>
        <taxon>Ferrovaceae</taxon>
        <taxon>Ferrovum</taxon>
    </lineage>
</organism>
<gene>
    <name evidence="17" type="primary">cyoB</name>
    <name evidence="17" type="ORF">FEMY_13490</name>
</gene>
<dbReference type="GO" id="GO:0009486">
    <property type="term" value="F:cytochrome bo3 ubiquinol oxidase activity"/>
    <property type="evidence" value="ECO:0007669"/>
    <property type="project" value="TreeGrafter"/>
</dbReference>
<keyword evidence="17" id="KW-0560">Oxidoreductase</keyword>
<feature type="transmembrane region" description="Helical" evidence="15">
    <location>
        <begin position="231"/>
        <end position="258"/>
    </location>
</feature>
<keyword evidence="18" id="KW-1185">Reference proteome</keyword>
<keyword evidence="12" id="KW-0186">Copper</keyword>
<dbReference type="PATRIC" id="fig|1789004.3.peg.1367"/>
<feature type="transmembrane region" description="Helical" evidence="15">
    <location>
        <begin position="150"/>
        <end position="174"/>
    </location>
</feature>
<dbReference type="GO" id="GO:0016682">
    <property type="term" value="F:oxidoreductase activity, acting on diphenols and related substances as donors, oxygen as acceptor"/>
    <property type="evidence" value="ECO:0007669"/>
    <property type="project" value="InterPro"/>
</dbReference>
<comment type="similarity">
    <text evidence="2 14">Belongs to the heme-copper respiratory oxidase family.</text>
</comment>
<comment type="caution">
    <text evidence="17">The sequence shown here is derived from an EMBL/GenBank/DDBJ whole genome shotgun (WGS) entry which is preliminary data.</text>
</comment>
<evidence type="ECO:0000256" key="13">
    <source>
        <dbReference type="ARBA" id="ARBA00023136"/>
    </source>
</evidence>
<evidence type="ECO:0000256" key="4">
    <source>
        <dbReference type="ARBA" id="ARBA00022475"/>
    </source>
</evidence>
<comment type="subcellular location">
    <subcellularLocation>
        <location evidence="1">Cell membrane</location>
        <topology evidence="1">Multi-pass membrane protein</topology>
    </subcellularLocation>
</comment>
<evidence type="ECO:0000256" key="11">
    <source>
        <dbReference type="ARBA" id="ARBA00023004"/>
    </source>
</evidence>
<evidence type="ECO:0000259" key="16">
    <source>
        <dbReference type="PROSITE" id="PS50855"/>
    </source>
</evidence>
<dbReference type="FunFam" id="1.20.210.10:FF:000002">
    <property type="entry name" value="Cytochrome o ubiquinol oxidase, subunit I"/>
    <property type="match status" value="1"/>
</dbReference>
<name>A0A149VY68_9PROT</name>
<dbReference type="GO" id="GO:0015990">
    <property type="term" value="P:electron transport coupled proton transport"/>
    <property type="evidence" value="ECO:0007669"/>
    <property type="project" value="TreeGrafter"/>
</dbReference>
<feature type="transmembrane region" description="Helical" evidence="15">
    <location>
        <begin position="427"/>
        <end position="448"/>
    </location>
</feature>
<dbReference type="SUPFAM" id="SSF81442">
    <property type="entry name" value="Cytochrome c oxidase subunit I-like"/>
    <property type="match status" value="1"/>
</dbReference>
<evidence type="ECO:0000313" key="17">
    <source>
        <dbReference type="EMBL" id="KXW58118.1"/>
    </source>
</evidence>
<feature type="transmembrane region" description="Helical" evidence="15">
    <location>
        <begin position="314"/>
        <end position="336"/>
    </location>
</feature>
<feature type="transmembrane region" description="Helical" evidence="15">
    <location>
        <begin position="62"/>
        <end position="83"/>
    </location>
</feature>
<dbReference type="GO" id="GO:0046872">
    <property type="term" value="F:metal ion binding"/>
    <property type="evidence" value="ECO:0007669"/>
    <property type="project" value="UniProtKB-KW"/>
</dbReference>
<evidence type="ECO:0000256" key="2">
    <source>
        <dbReference type="ARBA" id="ARBA00009578"/>
    </source>
</evidence>
<keyword evidence="13 15" id="KW-0472">Membrane</keyword>
<feature type="domain" description="Cytochrome oxidase subunit I profile" evidence="16">
    <location>
        <begin position="43"/>
        <end position="563"/>
    </location>
</feature>
<dbReference type="Pfam" id="PF00115">
    <property type="entry name" value="COX1"/>
    <property type="match status" value="1"/>
</dbReference>
<dbReference type="CDD" id="cd01662">
    <property type="entry name" value="Ubiquinol_Oxidase_I"/>
    <property type="match status" value="1"/>
</dbReference>
<evidence type="ECO:0000256" key="8">
    <source>
        <dbReference type="ARBA" id="ARBA00022723"/>
    </source>
</evidence>
<dbReference type="PROSITE" id="PS00077">
    <property type="entry name" value="COX1_CUB"/>
    <property type="match status" value="1"/>
</dbReference>
<keyword evidence="9 14" id="KW-0249">Electron transport</keyword>
<dbReference type="InterPro" id="IPR014207">
    <property type="entry name" value="Cyt_c_ubiqinol_oxidase_su1"/>
</dbReference>
<keyword evidence="6 14" id="KW-0679">Respiratory chain</keyword>
<feature type="transmembrane region" description="Helical" evidence="15">
    <location>
        <begin position="460"/>
        <end position="478"/>
    </location>
</feature>
<keyword evidence="11" id="KW-0408">Iron</keyword>
<keyword evidence="3 14" id="KW-0813">Transport</keyword>
<feature type="transmembrane region" description="Helical" evidence="15">
    <location>
        <begin position="600"/>
        <end position="625"/>
    </location>
</feature>
<evidence type="ECO:0000256" key="14">
    <source>
        <dbReference type="RuleBase" id="RU000370"/>
    </source>
</evidence>
<feature type="transmembrane region" description="Helical" evidence="15">
    <location>
        <begin position="498"/>
        <end position="522"/>
    </location>
</feature>
<dbReference type="InterPro" id="IPR023615">
    <property type="entry name" value="Cyt_c_Oxase_su1_BS"/>
</dbReference>
<reference evidence="17 18" key="1">
    <citation type="submission" date="2016-01" db="EMBL/GenBank/DDBJ databases">
        <title>Genome sequence of the acidophilic iron oxidising Ferrovum strain Z-31.</title>
        <authorList>
            <person name="Poehlein A."/>
            <person name="Ullrich S.R."/>
            <person name="Schloemann M."/>
            <person name="Muehling M."/>
            <person name="Daniel R."/>
        </authorList>
    </citation>
    <scope>NUCLEOTIDE SEQUENCE [LARGE SCALE GENOMIC DNA]</scope>
    <source>
        <strain evidence="17 18">Z-31</strain>
    </source>
</reference>
<evidence type="ECO:0000256" key="7">
    <source>
        <dbReference type="ARBA" id="ARBA00022692"/>
    </source>
</evidence>
<dbReference type="GO" id="GO:0020037">
    <property type="term" value="F:heme binding"/>
    <property type="evidence" value="ECO:0007669"/>
    <property type="project" value="InterPro"/>
</dbReference>
<dbReference type="AlphaFoldDB" id="A0A149VY68"/>
<evidence type="ECO:0000256" key="5">
    <source>
        <dbReference type="ARBA" id="ARBA00022617"/>
    </source>
</evidence>
<dbReference type="InterPro" id="IPR000883">
    <property type="entry name" value="Cyt_C_Oxase_1"/>
</dbReference>
<feature type="transmembrane region" description="Helical" evidence="15">
    <location>
        <begin position="103"/>
        <end position="129"/>
    </location>
</feature>
<evidence type="ECO:0000256" key="1">
    <source>
        <dbReference type="ARBA" id="ARBA00004651"/>
    </source>
</evidence>
<evidence type="ECO:0000256" key="15">
    <source>
        <dbReference type="SAM" id="Phobius"/>
    </source>
</evidence>
<evidence type="ECO:0000313" key="18">
    <source>
        <dbReference type="Proteomes" id="UP000075653"/>
    </source>
</evidence>
<feature type="transmembrane region" description="Helical" evidence="15">
    <location>
        <begin position="278"/>
        <end position="302"/>
    </location>
</feature>
<sequence>MEELIFGRLTLREIPYDNPIIMATLGGSTMLLLCIAFLIWYHGKWSYLWKEWFTSVDHKRIGIMYVVLALIMLLRGFADALLMRTQQALAEGSAQGYLPPDHYNQIFSAHGTIMIIFVAMPFFIGLMNIVVPLQIGARDVAYPFLNSVSFWLTASSAALVMLSLGLGNFSHAGWSGYPPLSEKHYSPGPGVDYWIWGLQLGGVGTLMTGINFFVTILRLRAPGMTLMKMPIFSWTILVTNVLIMLAFPALTVVLALLALDRYAGMHFFTNHGGGNLMLFTNLFWIWGHPEVYIVILPAFGIYSEVAATFSRKRLFGYTSMVYASVAIAMLSFMVWLHHFFTMGAGANVNAFFGIATMIIAIPTGVKVFNWLFTFYRGRIEFTTPVLWTLGFIVTFCIGGMTGVLLAVPGADFELHNSEFLIAHFHNMLIPGALFGYFAGYAYWFPKVFGFKLDEVWGKRAFWLWIVGFYLAFMPLYALGFMGMPRRLLHYDNSHWQPYLVVALGGTLIIFGGILCQILQLTFSIRNRAQLRDETGDPWDGRTLEWSIPSPPPAYNFARIPQIHTRDAFHSMKKQARHAEEVDYEAILLPRSSSLGPIMGGLTFVLGFSLVWYLWWSAILALAGLLGCVIVRSWDEHTEEELSAQEVRAIETALRHPNASVSYAEGLPIQKLTFERHPLP</sequence>
<evidence type="ECO:0000256" key="6">
    <source>
        <dbReference type="ARBA" id="ARBA00022660"/>
    </source>
</evidence>
<dbReference type="PRINTS" id="PR01165">
    <property type="entry name" value="CYCOXIDASEI"/>
</dbReference>
<dbReference type="InterPro" id="IPR023616">
    <property type="entry name" value="Cyt_c_oxase-like_su1_dom"/>
</dbReference>
<feature type="transmembrane region" description="Helical" evidence="15">
    <location>
        <begin position="384"/>
        <end position="407"/>
    </location>
</feature>
<dbReference type="NCBIfam" id="TIGR02843">
    <property type="entry name" value="CyoB"/>
    <property type="match status" value="1"/>
</dbReference>
<accession>A0A149VY68</accession>
<keyword evidence="10 15" id="KW-1133">Transmembrane helix</keyword>
<dbReference type="GO" id="GO:0009060">
    <property type="term" value="P:aerobic respiration"/>
    <property type="evidence" value="ECO:0007669"/>
    <property type="project" value="InterPro"/>
</dbReference>
<proteinExistence type="inferred from homology"/>
<dbReference type="GO" id="GO:0022904">
    <property type="term" value="P:respiratory electron transport chain"/>
    <property type="evidence" value="ECO:0007669"/>
    <property type="project" value="TreeGrafter"/>
</dbReference>
<dbReference type="PANTHER" id="PTHR10422">
    <property type="entry name" value="CYTOCHROME C OXIDASE SUBUNIT 1"/>
    <property type="match status" value="1"/>
</dbReference>
<dbReference type="EMBL" id="LRRD01000024">
    <property type="protein sequence ID" value="KXW58118.1"/>
    <property type="molecule type" value="Genomic_DNA"/>
</dbReference>
<keyword evidence="8" id="KW-0479">Metal-binding</keyword>
<dbReference type="EC" id="1.10.3.10" evidence="17"/>
<dbReference type="GO" id="GO:0005886">
    <property type="term" value="C:plasma membrane"/>
    <property type="evidence" value="ECO:0007669"/>
    <property type="project" value="UniProtKB-SubCell"/>
</dbReference>
<feature type="transmembrane region" description="Helical" evidence="15">
    <location>
        <begin position="348"/>
        <end position="372"/>
    </location>
</feature>
<feature type="transmembrane region" description="Helical" evidence="15">
    <location>
        <begin position="194"/>
        <end position="219"/>
    </location>
</feature>
<evidence type="ECO:0000256" key="12">
    <source>
        <dbReference type="ARBA" id="ARBA00023008"/>
    </source>
</evidence>
<keyword evidence="4" id="KW-1003">Cell membrane</keyword>
<dbReference type="Gene3D" id="1.20.210.10">
    <property type="entry name" value="Cytochrome c oxidase-like, subunit I domain"/>
    <property type="match status" value="1"/>
</dbReference>
<dbReference type="STRING" id="1789004.FEMY_13490"/>
<feature type="transmembrane region" description="Helical" evidence="15">
    <location>
        <begin position="20"/>
        <end position="41"/>
    </location>
</feature>
<dbReference type="PANTHER" id="PTHR10422:SF35">
    <property type="entry name" value="CYTOCHROME BO(3) UBIQUINOL OXIDASE SUBUNIT 1"/>
    <property type="match status" value="1"/>
</dbReference>
<evidence type="ECO:0000256" key="9">
    <source>
        <dbReference type="ARBA" id="ARBA00022982"/>
    </source>
</evidence>
<keyword evidence="5 14" id="KW-0349">Heme</keyword>